<reference evidence="2" key="1">
    <citation type="journal article" date="2014" name="Nat. Commun.">
        <title>The emerging biofuel crop Camelina sativa retains a highly undifferentiated hexaploid genome structure.</title>
        <authorList>
            <person name="Kagale S."/>
            <person name="Koh C."/>
            <person name="Nixon J."/>
            <person name="Bollina V."/>
            <person name="Clarke W.E."/>
            <person name="Tuteja R."/>
            <person name="Spillane C."/>
            <person name="Robinson S.J."/>
            <person name="Links M.G."/>
            <person name="Clarke C."/>
            <person name="Higgins E.E."/>
            <person name="Huebert T."/>
            <person name="Sharpe A.G."/>
            <person name="Parkin I.A."/>
        </authorList>
    </citation>
    <scope>NUCLEOTIDE SEQUENCE [LARGE SCALE GENOMIC DNA]</scope>
    <source>
        <strain evidence="2">cv. DH55</strain>
    </source>
</reference>
<dbReference type="Proteomes" id="UP000694864">
    <property type="component" value="Chromosome 11"/>
</dbReference>
<dbReference type="PANTHER" id="PTHR11017:SF569">
    <property type="entry name" value="DISEASE RESISTANCE PROTEIN"/>
    <property type="match status" value="1"/>
</dbReference>
<evidence type="ECO:0000313" key="3">
    <source>
        <dbReference type="RefSeq" id="XP_010438441.1"/>
    </source>
</evidence>
<dbReference type="SUPFAM" id="SSF52540">
    <property type="entry name" value="P-loop containing nucleoside triphosphate hydrolases"/>
    <property type="match status" value="1"/>
</dbReference>
<sequence>MSASLSSSLLSPTQLRYDVFPSFSGQDVRRNFLSHLLGEFNRKGINTFVDNQIRRTESIGPELVQAIRASRIGIVILTKNYASSRWCLDELSEIMECRTTTGLKVMPIFYEMNPSDVRRQRGDFGEGFERTCVGKTEEQKQKWRQGLTDVANISGQHSHNWDSEAAMMLKIATYVTNMLNSTPSRDFDHLVGMEPHIAKMNSLLRMESNEVRVVGIWGPAGIRKTTIARALYDLVFSDFQLSVFMENVKGNYSSKFQLQE</sequence>
<protein>
    <submittedName>
        <fullName evidence="3">Disease resistance protein At4g11170</fullName>
    </submittedName>
</protein>
<dbReference type="InterPro" id="IPR027417">
    <property type="entry name" value="P-loop_NTPase"/>
</dbReference>
<dbReference type="PROSITE" id="PS50104">
    <property type="entry name" value="TIR"/>
    <property type="match status" value="1"/>
</dbReference>
<dbReference type="SMART" id="SM00255">
    <property type="entry name" value="TIR"/>
    <property type="match status" value="1"/>
</dbReference>
<dbReference type="InterPro" id="IPR035897">
    <property type="entry name" value="Toll_tir_struct_dom_sf"/>
</dbReference>
<reference evidence="3" key="2">
    <citation type="submission" date="2025-08" db="UniProtKB">
        <authorList>
            <consortium name="RefSeq"/>
        </authorList>
    </citation>
    <scope>IDENTIFICATION</scope>
    <source>
        <tissue evidence="3">Leaf</tissue>
    </source>
</reference>
<dbReference type="RefSeq" id="XP_010438441.1">
    <property type="nucleotide sequence ID" value="XM_010440139.2"/>
</dbReference>
<organism evidence="2 3">
    <name type="scientific">Camelina sativa</name>
    <name type="common">False flax</name>
    <name type="synonym">Myagrum sativum</name>
    <dbReference type="NCBI Taxonomy" id="90675"/>
    <lineage>
        <taxon>Eukaryota</taxon>
        <taxon>Viridiplantae</taxon>
        <taxon>Streptophyta</taxon>
        <taxon>Embryophyta</taxon>
        <taxon>Tracheophyta</taxon>
        <taxon>Spermatophyta</taxon>
        <taxon>Magnoliopsida</taxon>
        <taxon>eudicotyledons</taxon>
        <taxon>Gunneridae</taxon>
        <taxon>Pentapetalae</taxon>
        <taxon>rosids</taxon>
        <taxon>malvids</taxon>
        <taxon>Brassicales</taxon>
        <taxon>Brassicaceae</taxon>
        <taxon>Camelineae</taxon>
        <taxon>Camelina</taxon>
    </lineage>
</organism>
<evidence type="ECO:0000313" key="2">
    <source>
        <dbReference type="Proteomes" id="UP000694864"/>
    </source>
</evidence>
<dbReference type="GeneID" id="104722036"/>
<gene>
    <name evidence="3" type="primary">LOC104722036</name>
</gene>
<dbReference type="Gene3D" id="3.40.50.300">
    <property type="entry name" value="P-loop containing nucleotide triphosphate hydrolases"/>
    <property type="match status" value="1"/>
</dbReference>
<dbReference type="PANTHER" id="PTHR11017">
    <property type="entry name" value="LEUCINE-RICH REPEAT-CONTAINING PROTEIN"/>
    <property type="match status" value="1"/>
</dbReference>
<dbReference type="InterPro" id="IPR044974">
    <property type="entry name" value="Disease_R_plants"/>
</dbReference>
<feature type="domain" description="TIR" evidence="1">
    <location>
        <begin position="15"/>
        <end position="179"/>
    </location>
</feature>
<accession>A0ABM0UAU2</accession>
<proteinExistence type="predicted"/>
<dbReference type="Gene3D" id="3.40.50.10140">
    <property type="entry name" value="Toll/interleukin-1 receptor homology (TIR) domain"/>
    <property type="match status" value="1"/>
</dbReference>
<dbReference type="Pfam" id="PF01582">
    <property type="entry name" value="TIR"/>
    <property type="match status" value="1"/>
</dbReference>
<keyword evidence="2" id="KW-1185">Reference proteome</keyword>
<dbReference type="InterPro" id="IPR000157">
    <property type="entry name" value="TIR_dom"/>
</dbReference>
<name>A0ABM0UAU2_CAMSA</name>
<dbReference type="SUPFAM" id="SSF52200">
    <property type="entry name" value="Toll/Interleukin receptor TIR domain"/>
    <property type="match status" value="1"/>
</dbReference>
<evidence type="ECO:0000259" key="1">
    <source>
        <dbReference type="PROSITE" id="PS50104"/>
    </source>
</evidence>